<dbReference type="InterPro" id="IPR048939">
    <property type="entry name" value="ATG5_UblA"/>
</dbReference>
<dbReference type="Gene3D" id="3.10.20.620">
    <property type="match status" value="1"/>
</dbReference>
<feature type="region of interest" description="Disordered" evidence="6">
    <location>
        <begin position="347"/>
        <end position="391"/>
    </location>
</feature>
<feature type="domain" description="Autophagy protein ATG5 UblB" evidence="7">
    <location>
        <begin position="428"/>
        <end position="471"/>
    </location>
</feature>
<evidence type="ECO:0000313" key="10">
    <source>
        <dbReference type="EMBL" id="SZX68829.1"/>
    </source>
</evidence>
<dbReference type="Pfam" id="PF20637">
    <property type="entry name" value="ATG5_HBR"/>
    <property type="match status" value="1"/>
</dbReference>
<evidence type="ECO:0000256" key="3">
    <source>
        <dbReference type="ARBA" id="ARBA00022843"/>
    </source>
</evidence>
<dbReference type="Pfam" id="PF04106">
    <property type="entry name" value="ATG5_UblB"/>
    <property type="match status" value="1"/>
</dbReference>
<keyword evidence="11" id="KW-1185">Reference proteome</keyword>
<keyword evidence="3 5" id="KW-0832">Ubl conjugation</keyword>
<dbReference type="GO" id="GO:0044233">
    <property type="term" value="C:mitochondria-associated endoplasmic reticulum membrane contact site"/>
    <property type="evidence" value="ECO:0007669"/>
    <property type="project" value="TreeGrafter"/>
</dbReference>
<dbReference type="InterPro" id="IPR042526">
    <property type="entry name" value="Atg5_HR"/>
</dbReference>
<gene>
    <name evidence="10" type="ORF">BQ4739_LOCUS9147</name>
</gene>
<keyword evidence="5" id="KW-0813">Transport</keyword>
<dbReference type="PANTHER" id="PTHR13040">
    <property type="entry name" value="AUTOPHAGY PROTEIN 5"/>
    <property type="match status" value="1"/>
</dbReference>
<feature type="domain" description="Autophagy protein ATG5 UblA" evidence="9">
    <location>
        <begin position="7"/>
        <end position="123"/>
    </location>
</feature>
<comment type="similarity">
    <text evidence="1 5">Belongs to the ATG5 family.</text>
</comment>
<evidence type="ECO:0000256" key="1">
    <source>
        <dbReference type="ARBA" id="ARBA00006910"/>
    </source>
</evidence>
<evidence type="ECO:0000259" key="7">
    <source>
        <dbReference type="Pfam" id="PF04106"/>
    </source>
</evidence>
<dbReference type="GO" id="GO:0006995">
    <property type="term" value="P:cellular response to nitrogen starvation"/>
    <property type="evidence" value="ECO:0007669"/>
    <property type="project" value="TreeGrafter"/>
</dbReference>
<feature type="domain" description="Autophagy protein ATG5 alpha-helical bundle region" evidence="8">
    <location>
        <begin position="139"/>
        <end position="183"/>
    </location>
</feature>
<dbReference type="GO" id="GO:0034727">
    <property type="term" value="P:piecemeal microautophagy of the nucleus"/>
    <property type="evidence" value="ECO:0007669"/>
    <property type="project" value="TreeGrafter"/>
</dbReference>
<evidence type="ECO:0000256" key="4">
    <source>
        <dbReference type="ARBA" id="ARBA00023006"/>
    </source>
</evidence>
<feature type="region of interest" description="Disordered" evidence="6">
    <location>
        <begin position="286"/>
        <end position="335"/>
    </location>
</feature>
<dbReference type="AlphaFoldDB" id="A0A383VVF5"/>
<dbReference type="EMBL" id="FNXT01000881">
    <property type="protein sequence ID" value="SZX68829.1"/>
    <property type="molecule type" value="Genomic_DNA"/>
</dbReference>
<dbReference type="STRING" id="3088.A0A383VVF5"/>
<evidence type="ECO:0000256" key="6">
    <source>
        <dbReference type="SAM" id="MobiDB-lite"/>
    </source>
</evidence>
<dbReference type="Gene3D" id="1.10.246.190">
    <property type="entry name" value="Autophagy protein Apg5, helix rich domain"/>
    <property type="match status" value="1"/>
</dbReference>
<comment type="subunit">
    <text evidence="5">Conjugated with ATG12.</text>
</comment>
<dbReference type="InterPro" id="IPR048318">
    <property type="entry name" value="ATG5_UblB"/>
</dbReference>
<dbReference type="GO" id="GO:0019776">
    <property type="term" value="F:Atg8-family ligase activity"/>
    <property type="evidence" value="ECO:0007669"/>
    <property type="project" value="TreeGrafter"/>
</dbReference>
<dbReference type="GO" id="GO:0034045">
    <property type="term" value="C:phagophore assembly site membrane"/>
    <property type="evidence" value="ECO:0007669"/>
    <property type="project" value="TreeGrafter"/>
</dbReference>
<evidence type="ECO:0000256" key="5">
    <source>
        <dbReference type="RuleBase" id="RU361202"/>
    </source>
</evidence>
<keyword evidence="2 5" id="KW-1017">Isopeptide bond</keyword>
<evidence type="ECO:0000313" key="11">
    <source>
        <dbReference type="Proteomes" id="UP000256970"/>
    </source>
</evidence>
<feature type="compositionally biased region" description="Low complexity" evidence="6">
    <location>
        <begin position="351"/>
        <end position="391"/>
    </location>
</feature>
<feature type="compositionally biased region" description="Low complexity" evidence="6">
    <location>
        <begin position="288"/>
        <end position="335"/>
    </location>
</feature>
<keyword evidence="5" id="KW-0963">Cytoplasm</keyword>
<protein>
    <recommendedName>
        <fullName evidence="5">Autophagy protein 5</fullName>
    </recommendedName>
</protein>
<accession>A0A383VVF5</accession>
<dbReference type="PANTHER" id="PTHR13040:SF2">
    <property type="entry name" value="AUTOPHAGY PROTEIN 5"/>
    <property type="match status" value="1"/>
</dbReference>
<dbReference type="InterPro" id="IPR048940">
    <property type="entry name" value="ATG5_HBR"/>
</dbReference>
<evidence type="ECO:0000259" key="9">
    <source>
        <dbReference type="Pfam" id="PF20638"/>
    </source>
</evidence>
<reference evidence="10 11" key="1">
    <citation type="submission" date="2016-10" db="EMBL/GenBank/DDBJ databases">
        <authorList>
            <person name="Cai Z."/>
        </authorList>
    </citation>
    <scope>NUCLEOTIDE SEQUENCE [LARGE SCALE GENOMIC DNA]</scope>
</reference>
<name>A0A383VVF5_TETOB</name>
<dbReference type="GO" id="GO:0061908">
    <property type="term" value="C:phagophore"/>
    <property type="evidence" value="ECO:0007669"/>
    <property type="project" value="TreeGrafter"/>
</dbReference>
<dbReference type="Gene3D" id="3.10.20.90">
    <property type="entry name" value="Phosphatidylinositol 3-kinase Catalytic Subunit, Chain A, domain 1"/>
    <property type="match status" value="2"/>
</dbReference>
<sequence>MTAEDPWQLKIPIRLCLSSSEITSPVDVKPVYLLAPRYAYLPALAEQCLQLFQHVLLSLPGQAEPSPWFEHAGLPLNWTQPLGVLHDLLAPRLLQPAPGGSQQQQQACSLSAPAAPWCLTVHYRDMPALLSNSWQNAGTAKDYFFSSLKEAGYCCRGSEGCGAVMRLPGQAQDKLWAAVNKGDGAAARRITAPLRLIATAVSSNSSSSSSSGFWLQRQPAAVATVPVRLFIRTHSAQCSSQDLAAVWEQTYSSSRPVEVLQPDGSPTLLAHLVHAVLPQQFPAPVPPAAAAAMPQPTAQQQQQQGSEQQLELPVSQATAAVSEQQQQQQDTAEAVDPLGAASDAAVEPAAGGVDVGSSGSKAPAAASEGNSGSAEAEPGSNAAGDAAAAATVAADRQTSDVAGSSAASREGAAPAAAAAVAATAPSHELPDGWPASDAAVFVCGVQPDWCTPLAWLHANLKAADSFLYIVVHLLM</sequence>
<proteinExistence type="inferred from homology"/>
<evidence type="ECO:0000259" key="8">
    <source>
        <dbReference type="Pfam" id="PF20637"/>
    </source>
</evidence>
<dbReference type="GO" id="GO:0034274">
    <property type="term" value="C:Atg12-Atg5-Atg16 complex"/>
    <property type="evidence" value="ECO:0007669"/>
    <property type="project" value="TreeGrafter"/>
</dbReference>
<dbReference type="GO" id="GO:0005776">
    <property type="term" value="C:autophagosome"/>
    <property type="evidence" value="ECO:0007669"/>
    <property type="project" value="TreeGrafter"/>
</dbReference>
<dbReference type="GO" id="GO:0000422">
    <property type="term" value="P:autophagy of mitochondrion"/>
    <property type="evidence" value="ECO:0007669"/>
    <property type="project" value="TreeGrafter"/>
</dbReference>
<dbReference type="InterPro" id="IPR042527">
    <property type="entry name" value="Atg5_UblA_dom_sf"/>
</dbReference>
<comment type="function">
    <text evidence="5">Required for autophagy.</text>
</comment>
<comment type="subcellular location">
    <subcellularLocation>
        <location evidence="5">Cytoplasm</location>
    </subcellularLocation>
</comment>
<dbReference type="InterPro" id="IPR007239">
    <property type="entry name" value="Atg5"/>
</dbReference>
<evidence type="ECO:0000256" key="2">
    <source>
        <dbReference type="ARBA" id="ARBA00022499"/>
    </source>
</evidence>
<organism evidence="10 11">
    <name type="scientific">Tetradesmus obliquus</name>
    <name type="common">Green alga</name>
    <name type="synonym">Acutodesmus obliquus</name>
    <dbReference type="NCBI Taxonomy" id="3088"/>
    <lineage>
        <taxon>Eukaryota</taxon>
        <taxon>Viridiplantae</taxon>
        <taxon>Chlorophyta</taxon>
        <taxon>core chlorophytes</taxon>
        <taxon>Chlorophyceae</taxon>
        <taxon>CS clade</taxon>
        <taxon>Sphaeropleales</taxon>
        <taxon>Scenedesmaceae</taxon>
        <taxon>Tetradesmus</taxon>
    </lineage>
</organism>
<dbReference type="Pfam" id="PF20638">
    <property type="entry name" value="ATG5_UblA"/>
    <property type="match status" value="1"/>
</dbReference>
<dbReference type="Proteomes" id="UP000256970">
    <property type="component" value="Unassembled WGS sequence"/>
</dbReference>
<keyword evidence="4 5" id="KW-0072">Autophagy</keyword>